<name>A4WIQ3_PYRAR</name>
<gene>
    <name evidence="2" type="ordered locus">Pars_0681</name>
</gene>
<feature type="region of interest" description="Disordered" evidence="1">
    <location>
        <begin position="1"/>
        <end position="20"/>
    </location>
</feature>
<protein>
    <submittedName>
        <fullName evidence="2">DNA polymerase, beta domain protein region</fullName>
    </submittedName>
</protein>
<evidence type="ECO:0000256" key="1">
    <source>
        <dbReference type="SAM" id="MobiDB-lite"/>
    </source>
</evidence>
<dbReference type="PhylomeDB" id="A4WIQ3"/>
<dbReference type="Gene3D" id="3.30.460.10">
    <property type="entry name" value="Beta Polymerase, domain 2"/>
    <property type="match status" value="1"/>
</dbReference>
<dbReference type="KEGG" id="pas:Pars_0681"/>
<feature type="compositionally biased region" description="Gly residues" evidence="1">
    <location>
        <begin position="8"/>
        <end position="20"/>
    </location>
</feature>
<evidence type="ECO:0000313" key="2">
    <source>
        <dbReference type="EMBL" id="ABP50270.1"/>
    </source>
</evidence>
<dbReference type="InterPro" id="IPR043519">
    <property type="entry name" value="NT_sf"/>
</dbReference>
<accession>A4WIQ3</accession>
<proteinExistence type="predicted"/>
<dbReference type="Proteomes" id="UP000001567">
    <property type="component" value="Chromosome"/>
</dbReference>
<evidence type="ECO:0000313" key="3">
    <source>
        <dbReference type="Proteomes" id="UP000001567"/>
    </source>
</evidence>
<dbReference type="AlphaFoldDB" id="A4WIQ3"/>
<organism evidence="2 3">
    <name type="scientific">Pyrobaculum arsenaticum (strain DSM 13514 / JCM 11321 / PZ6)</name>
    <dbReference type="NCBI Taxonomy" id="340102"/>
    <lineage>
        <taxon>Archaea</taxon>
        <taxon>Thermoproteota</taxon>
        <taxon>Thermoprotei</taxon>
        <taxon>Thermoproteales</taxon>
        <taxon>Thermoproteaceae</taxon>
        <taxon>Pyrobaculum</taxon>
    </lineage>
</organism>
<dbReference type="EMBL" id="CP000660">
    <property type="protein sequence ID" value="ABP50270.1"/>
    <property type="molecule type" value="Genomic_DNA"/>
</dbReference>
<reference evidence="2 3" key="1">
    <citation type="submission" date="2007-04" db="EMBL/GenBank/DDBJ databases">
        <title>Complete sequence of Pyrobaculum arsenaticum DSM 13514.</title>
        <authorList>
            <consortium name="US DOE Joint Genome Institute"/>
            <person name="Copeland A."/>
            <person name="Lucas S."/>
            <person name="Lapidus A."/>
            <person name="Barry K."/>
            <person name="Glavina del Rio T."/>
            <person name="Dalin E."/>
            <person name="Tice H."/>
            <person name="Pitluck S."/>
            <person name="Chain P."/>
            <person name="Malfatti S."/>
            <person name="Shin M."/>
            <person name="Vergez L."/>
            <person name="Schmutz J."/>
            <person name="Larimer F."/>
            <person name="Land M."/>
            <person name="Hauser L."/>
            <person name="Kyrpides N."/>
            <person name="Mikhailova N."/>
            <person name="Cozen A.E."/>
            <person name="Fitz-Gibbon S.T."/>
            <person name="House C.H."/>
            <person name="Saltikov C."/>
            <person name="Lowe T.M."/>
            <person name="Richardson P."/>
        </authorList>
    </citation>
    <scope>NUCLEOTIDE SEQUENCE [LARGE SCALE GENOMIC DNA]</scope>
    <source>
        <strain evidence="3">ATCC 700994 / DSM 13514 / JCM 11321 / PZ6</strain>
    </source>
</reference>
<sequence>MPLRGEGEGGGGARRLGAGRGLLGGVQGEGDYTEEGDVDLVLVVKGAERLNALQRAEIFADALESGVELFIYAPEEWE</sequence>
<dbReference type="STRING" id="340102.Pars_0681"/>
<dbReference type="HOGENOM" id="CLU_2613774_0_0_2"/>